<evidence type="ECO:0000313" key="2">
    <source>
        <dbReference type="EMBL" id="EPY06214.1"/>
    </source>
</evidence>
<dbReference type="RefSeq" id="WP_021260493.1">
    <property type="nucleotide sequence ID" value="NZ_ATMT01000056.1"/>
</dbReference>
<reference evidence="2 3" key="1">
    <citation type="submission" date="2013-05" db="EMBL/GenBank/DDBJ databases">
        <authorList>
            <person name="Strain E.A."/>
            <person name="Brown E."/>
            <person name="Allard M.W."/>
            <person name="Luo Y.L."/>
        </authorList>
    </citation>
    <scope>NUCLEOTIDE SEQUENCE [LARGE SCALE GENOMIC DNA]</scope>
    <source>
        <strain evidence="2 3">TS-15</strain>
    </source>
</reference>
<dbReference type="Pfam" id="PF21837">
    <property type="entry name" value="DUF6896"/>
    <property type="match status" value="1"/>
</dbReference>
<sequence>MNSLTKETVDEILAAMDTFKGIAQELIGKLILETNQPEKSEIIKGNYNLISNEELLNSEEYLTDNWYFDVHGEHCMFENVETGQVLEVSLGRVDDIGNLDPYFFYNFLKSTKNLKHLASYFEDPFGEMLNLFEGLEQQKKLVHIHGVVYRKILQSEESCE</sequence>
<dbReference type="Proteomes" id="UP000015344">
    <property type="component" value="Unassembled WGS sequence"/>
</dbReference>
<protein>
    <recommendedName>
        <fullName evidence="1">DUF6896 domain-containing protein</fullName>
    </recommendedName>
</protein>
<gene>
    <name evidence="2" type="ORF">PAALTS15_15881</name>
</gene>
<dbReference type="AlphaFoldDB" id="S9SND4"/>
<dbReference type="eggNOG" id="ENOG5032ARE">
    <property type="taxonomic scope" value="Bacteria"/>
</dbReference>
<proteinExistence type="predicted"/>
<dbReference type="EMBL" id="ATMT01000056">
    <property type="protein sequence ID" value="EPY06214.1"/>
    <property type="molecule type" value="Genomic_DNA"/>
</dbReference>
<dbReference type="PATRIC" id="fig|1117108.3.peg.3293"/>
<evidence type="ECO:0000259" key="1">
    <source>
        <dbReference type="Pfam" id="PF21837"/>
    </source>
</evidence>
<accession>S9SND4</accession>
<organism evidence="2 3">
    <name type="scientific">Paenibacillus alvei TS-15</name>
    <dbReference type="NCBI Taxonomy" id="1117108"/>
    <lineage>
        <taxon>Bacteria</taxon>
        <taxon>Bacillati</taxon>
        <taxon>Bacillota</taxon>
        <taxon>Bacilli</taxon>
        <taxon>Bacillales</taxon>
        <taxon>Paenibacillaceae</taxon>
        <taxon>Paenibacillus</taxon>
    </lineage>
</organism>
<dbReference type="InterPro" id="IPR054191">
    <property type="entry name" value="DUF6896"/>
</dbReference>
<evidence type="ECO:0000313" key="3">
    <source>
        <dbReference type="Proteomes" id="UP000015344"/>
    </source>
</evidence>
<feature type="domain" description="DUF6896" evidence="1">
    <location>
        <begin position="16"/>
        <end position="144"/>
    </location>
</feature>
<name>S9SND4_PAEAL</name>
<comment type="caution">
    <text evidence="2">The sequence shown here is derived from an EMBL/GenBank/DDBJ whole genome shotgun (WGS) entry which is preliminary data.</text>
</comment>